<evidence type="ECO:0000256" key="1">
    <source>
        <dbReference type="SAM" id="MobiDB-lite"/>
    </source>
</evidence>
<proteinExistence type="predicted"/>
<dbReference type="Proteomes" id="UP001222325">
    <property type="component" value="Unassembled WGS sequence"/>
</dbReference>
<gene>
    <name evidence="2" type="ORF">B0H15DRAFT_798177</name>
</gene>
<accession>A0AAD6UBF7</accession>
<sequence length="544" mass="59285">MTSNQLNFGNLQISSPVCIDFERDIAASILLELRPASGLTSNMRSQPLRLATFKVQGSSLNERPISTYNSPVRIDFKLDIGIQLFFTPLDLEANLASNKPEYISLFPMGETMPPCSSQFVLQYCEVEVQVLGRAQVRSEGRSTSVVLQACCANVPCFNRVYQSPNSSRSKLRLLTSAQVRRAQNQSRFIWRLSICCAPISGFKREVRFSQIVSTVSPTLTYKLQPKVELRLKHRPRHPACVAARNADWAGQARSLSLNSGLHGASNCRKLKLNLILVYCARYSLRELNLYETSDLKPMDPSASEPEDLLVQDWTLRKGDVPRGSENAEALLERALRTIDFKLAESDNQVQPTSSFQSPRKPNFDPSTGRGGSADWACQAQNLLLNSGLDGASSSGCPRLKLASKHNISVRALAVAAADVPPPALAAAASESSQRACSRSLRKPAERNNSARAGTPQPAHRGASPPHHAMRDARFERPSIRATSDKRCGRVDTPGAAHPSARAALPSTRRAGPARHAPAGLFCARLRSAAGAVRGLDAAATRAIW</sequence>
<feature type="compositionally biased region" description="Low complexity" evidence="1">
    <location>
        <begin position="428"/>
        <end position="438"/>
    </location>
</feature>
<keyword evidence="3" id="KW-1185">Reference proteome</keyword>
<feature type="region of interest" description="Disordered" evidence="1">
    <location>
        <begin position="346"/>
        <end position="371"/>
    </location>
</feature>
<reference evidence="2" key="1">
    <citation type="submission" date="2023-03" db="EMBL/GenBank/DDBJ databases">
        <title>Massive genome expansion in bonnet fungi (Mycena s.s.) driven by repeated elements and novel gene families across ecological guilds.</title>
        <authorList>
            <consortium name="Lawrence Berkeley National Laboratory"/>
            <person name="Harder C.B."/>
            <person name="Miyauchi S."/>
            <person name="Viragh M."/>
            <person name="Kuo A."/>
            <person name="Thoen E."/>
            <person name="Andreopoulos B."/>
            <person name="Lu D."/>
            <person name="Skrede I."/>
            <person name="Drula E."/>
            <person name="Henrissat B."/>
            <person name="Morin E."/>
            <person name="Kohler A."/>
            <person name="Barry K."/>
            <person name="LaButti K."/>
            <person name="Morin E."/>
            <person name="Salamov A."/>
            <person name="Lipzen A."/>
            <person name="Mereny Z."/>
            <person name="Hegedus B."/>
            <person name="Baldrian P."/>
            <person name="Stursova M."/>
            <person name="Weitz H."/>
            <person name="Taylor A."/>
            <person name="Grigoriev I.V."/>
            <person name="Nagy L.G."/>
            <person name="Martin F."/>
            <person name="Kauserud H."/>
        </authorList>
    </citation>
    <scope>NUCLEOTIDE SEQUENCE</scope>
    <source>
        <strain evidence="2">CBHHK173m</strain>
    </source>
</reference>
<feature type="compositionally biased region" description="Polar residues" evidence="1">
    <location>
        <begin position="346"/>
        <end position="359"/>
    </location>
</feature>
<evidence type="ECO:0000313" key="2">
    <source>
        <dbReference type="EMBL" id="KAJ7096782.1"/>
    </source>
</evidence>
<feature type="compositionally biased region" description="Basic and acidic residues" evidence="1">
    <location>
        <begin position="468"/>
        <end position="489"/>
    </location>
</feature>
<dbReference type="AlphaFoldDB" id="A0AAD6UBF7"/>
<evidence type="ECO:0000313" key="3">
    <source>
        <dbReference type="Proteomes" id="UP001222325"/>
    </source>
</evidence>
<feature type="region of interest" description="Disordered" evidence="1">
    <location>
        <begin position="428"/>
        <end position="513"/>
    </location>
</feature>
<protein>
    <submittedName>
        <fullName evidence="2">Uncharacterized protein</fullName>
    </submittedName>
</protein>
<dbReference type="EMBL" id="JARJCN010000011">
    <property type="protein sequence ID" value="KAJ7096782.1"/>
    <property type="molecule type" value="Genomic_DNA"/>
</dbReference>
<comment type="caution">
    <text evidence="2">The sequence shown here is derived from an EMBL/GenBank/DDBJ whole genome shotgun (WGS) entry which is preliminary data.</text>
</comment>
<organism evidence="2 3">
    <name type="scientific">Mycena belliarum</name>
    <dbReference type="NCBI Taxonomy" id="1033014"/>
    <lineage>
        <taxon>Eukaryota</taxon>
        <taxon>Fungi</taxon>
        <taxon>Dikarya</taxon>
        <taxon>Basidiomycota</taxon>
        <taxon>Agaricomycotina</taxon>
        <taxon>Agaricomycetes</taxon>
        <taxon>Agaricomycetidae</taxon>
        <taxon>Agaricales</taxon>
        <taxon>Marasmiineae</taxon>
        <taxon>Mycenaceae</taxon>
        <taxon>Mycena</taxon>
    </lineage>
</organism>
<name>A0AAD6UBF7_9AGAR</name>